<keyword evidence="5 6" id="KW-0472">Membrane</keyword>
<evidence type="ECO:0000313" key="7">
    <source>
        <dbReference type="Ensembl" id="ENSELUP00000082974.1"/>
    </source>
</evidence>
<keyword evidence="2 6" id="KW-0812">Transmembrane</keyword>
<name>A0AAY5K1M4_ESOLU</name>
<evidence type="ECO:0000256" key="3">
    <source>
        <dbReference type="ARBA" id="ARBA00022989"/>
    </source>
</evidence>
<reference evidence="7" key="2">
    <citation type="submission" date="2025-08" db="UniProtKB">
        <authorList>
            <consortium name="Ensembl"/>
        </authorList>
    </citation>
    <scope>IDENTIFICATION</scope>
</reference>
<reference evidence="7" key="3">
    <citation type="submission" date="2025-09" db="UniProtKB">
        <authorList>
            <consortium name="Ensembl"/>
        </authorList>
    </citation>
    <scope>IDENTIFICATION</scope>
</reference>
<evidence type="ECO:0000256" key="1">
    <source>
        <dbReference type="ARBA" id="ARBA00004225"/>
    </source>
</evidence>
<dbReference type="GO" id="GO:0032981">
    <property type="term" value="P:mitochondrial respiratory chain complex I assembly"/>
    <property type="evidence" value="ECO:0007669"/>
    <property type="project" value="TreeGrafter"/>
</dbReference>
<dbReference type="Pfam" id="PF07114">
    <property type="entry name" value="TMEM126"/>
    <property type="match status" value="1"/>
</dbReference>
<protein>
    <submittedName>
        <fullName evidence="7">Transmembrane protein 126A</fullName>
    </submittedName>
</protein>
<keyword evidence="3 6" id="KW-1133">Transmembrane helix</keyword>
<sequence>MLGSKHQLVERMSDLIFPQIKTSYKIPLYLNLSLTPVCIISITIWLHAFTSTDKISLLFNRKIFNYGPLYLGGNAALAGLIANSFYRRALNVTQGLFTSSLPMAVLPFLTTVAMYNVAVSKPLLSGDLNCPTCVLIRGALVGAVGAGIYPIVLALPVNAGLATRYNTAPMPEKGNILRFWKKITQPVLRKMGFVIVLQVFFSTYLSSKHFDTYLKMLQLSTPDSKVLKD</sequence>
<proteinExistence type="predicted"/>
<dbReference type="PANTHER" id="PTHR16296:SF2">
    <property type="entry name" value="TRANSMEMBRANE PROTEIN 126A"/>
    <property type="match status" value="1"/>
</dbReference>
<reference evidence="7 8" key="1">
    <citation type="submission" date="2020-02" db="EMBL/GenBank/DDBJ databases">
        <title>Esox lucius (northern pike) genome, fEsoLuc1, primary haplotype.</title>
        <authorList>
            <person name="Myers G."/>
            <person name="Karagic N."/>
            <person name="Meyer A."/>
            <person name="Pippel M."/>
            <person name="Reichard M."/>
            <person name="Winkler S."/>
            <person name="Tracey A."/>
            <person name="Sims Y."/>
            <person name="Howe K."/>
            <person name="Rhie A."/>
            <person name="Formenti G."/>
            <person name="Durbin R."/>
            <person name="Fedrigo O."/>
            <person name="Jarvis E.D."/>
        </authorList>
    </citation>
    <scope>NUCLEOTIDE SEQUENCE [LARGE SCALE GENOMIC DNA]</scope>
</reference>
<organism evidence="7 8">
    <name type="scientific">Esox lucius</name>
    <name type="common">Northern pike</name>
    <dbReference type="NCBI Taxonomy" id="8010"/>
    <lineage>
        <taxon>Eukaryota</taxon>
        <taxon>Metazoa</taxon>
        <taxon>Chordata</taxon>
        <taxon>Craniata</taxon>
        <taxon>Vertebrata</taxon>
        <taxon>Euteleostomi</taxon>
        <taxon>Actinopterygii</taxon>
        <taxon>Neopterygii</taxon>
        <taxon>Teleostei</taxon>
        <taxon>Protacanthopterygii</taxon>
        <taxon>Esociformes</taxon>
        <taxon>Esocidae</taxon>
        <taxon>Esox</taxon>
    </lineage>
</organism>
<evidence type="ECO:0000256" key="5">
    <source>
        <dbReference type="ARBA" id="ARBA00023136"/>
    </source>
</evidence>
<dbReference type="AlphaFoldDB" id="A0AAY5K1M4"/>
<evidence type="ECO:0000256" key="2">
    <source>
        <dbReference type="ARBA" id="ARBA00022692"/>
    </source>
</evidence>
<dbReference type="InterPro" id="IPR009801">
    <property type="entry name" value="TMEM126"/>
</dbReference>
<comment type="subcellular location">
    <subcellularLocation>
        <location evidence="1">Mitochondrion membrane</location>
        <topology evidence="1">Multi-pass membrane protein</topology>
    </subcellularLocation>
</comment>
<dbReference type="GO" id="GO:0031966">
    <property type="term" value="C:mitochondrial membrane"/>
    <property type="evidence" value="ECO:0007669"/>
    <property type="project" value="UniProtKB-SubCell"/>
</dbReference>
<feature type="transmembrane region" description="Helical" evidence="6">
    <location>
        <begin position="68"/>
        <end position="86"/>
    </location>
</feature>
<evidence type="ECO:0000256" key="4">
    <source>
        <dbReference type="ARBA" id="ARBA00023128"/>
    </source>
</evidence>
<evidence type="ECO:0000256" key="6">
    <source>
        <dbReference type="SAM" id="Phobius"/>
    </source>
</evidence>
<feature type="transmembrane region" description="Helical" evidence="6">
    <location>
        <begin position="95"/>
        <end position="115"/>
    </location>
</feature>
<keyword evidence="4" id="KW-0496">Mitochondrion</keyword>
<evidence type="ECO:0000313" key="8">
    <source>
        <dbReference type="Proteomes" id="UP000265140"/>
    </source>
</evidence>
<dbReference type="Ensembl" id="ENSELUT00000097972.1">
    <property type="protein sequence ID" value="ENSELUP00000082974.1"/>
    <property type="gene ID" value="ENSELUG00000029889.2"/>
</dbReference>
<accession>A0AAY5K1M4</accession>
<feature type="transmembrane region" description="Helical" evidence="6">
    <location>
        <begin position="187"/>
        <end position="207"/>
    </location>
</feature>
<feature type="transmembrane region" description="Helical" evidence="6">
    <location>
        <begin position="135"/>
        <end position="155"/>
    </location>
</feature>
<feature type="transmembrane region" description="Helical" evidence="6">
    <location>
        <begin position="28"/>
        <end position="48"/>
    </location>
</feature>
<keyword evidence="8" id="KW-1185">Reference proteome</keyword>
<dbReference type="GeneTree" id="ENSGT00520000055616"/>
<dbReference type="Proteomes" id="UP000265140">
    <property type="component" value="Chromosome 7"/>
</dbReference>
<dbReference type="PANTHER" id="PTHR16296">
    <property type="entry name" value="UNCHARACTERIZED HYPOTHALAMUS PROTEIN HT007"/>
    <property type="match status" value="1"/>
</dbReference>